<keyword evidence="3 5" id="KW-1133">Transmembrane helix</keyword>
<feature type="transmembrane region" description="Helical" evidence="5">
    <location>
        <begin position="26"/>
        <end position="53"/>
    </location>
</feature>
<evidence type="ECO:0000313" key="7">
    <source>
        <dbReference type="Proteomes" id="UP000823914"/>
    </source>
</evidence>
<dbReference type="PANTHER" id="PTHR33514:SF1">
    <property type="entry name" value="ABC TRANSPORTER PERMEASE"/>
    <property type="match status" value="1"/>
</dbReference>
<dbReference type="CDD" id="cd16914">
    <property type="entry name" value="EcfT"/>
    <property type="match status" value="1"/>
</dbReference>
<comment type="caution">
    <text evidence="6">The sequence shown here is derived from an EMBL/GenBank/DDBJ whole genome shotgun (WGS) entry which is preliminary data.</text>
</comment>
<keyword evidence="4 5" id="KW-0472">Membrane</keyword>
<dbReference type="AlphaFoldDB" id="A0A9E2NYR7"/>
<dbReference type="Pfam" id="PF02361">
    <property type="entry name" value="CbiQ"/>
    <property type="match status" value="1"/>
</dbReference>
<evidence type="ECO:0000256" key="3">
    <source>
        <dbReference type="ARBA" id="ARBA00022989"/>
    </source>
</evidence>
<dbReference type="EMBL" id="JAHLFV010000115">
    <property type="protein sequence ID" value="MBU3849872.1"/>
    <property type="molecule type" value="Genomic_DNA"/>
</dbReference>
<keyword evidence="2 5" id="KW-0812">Transmembrane</keyword>
<dbReference type="InterPro" id="IPR003339">
    <property type="entry name" value="ABC/ECF_trnsptr_transmembrane"/>
</dbReference>
<comment type="subcellular location">
    <subcellularLocation>
        <location evidence="1">Membrane</location>
        <topology evidence="1">Multi-pass membrane protein</topology>
    </subcellularLocation>
</comment>
<dbReference type="Proteomes" id="UP000823914">
    <property type="component" value="Unassembled WGS sequence"/>
</dbReference>
<reference evidence="6" key="1">
    <citation type="journal article" date="2021" name="PeerJ">
        <title>Extensive microbial diversity within the chicken gut microbiome revealed by metagenomics and culture.</title>
        <authorList>
            <person name="Gilroy R."/>
            <person name="Ravi A."/>
            <person name="Getino M."/>
            <person name="Pursley I."/>
            <person name="Horton D.L."/>
            <person name="Alikhan N.F."/>
            <person name="Baker D."/>
            <person name="Gharbi K."/>
            <person name="Hall N."/>
            <person name="Watson M."/>
            <person name="Adriaenssens E.M."/>
            <person name="Foster-Nyarko E."/>
            <person name="Jarju S."/>
            <person name="Secka A."/>
            <person name="Antonio M."/>
            <person name="Oren A."/>
            <person name="Chaudhuri R.R."/>
            <person name="La Ragione R."/>
            <person name="Hildebrand F."/>
            <person name="Pallen M.J."/>
        </authorList>
    </citation>
    <scope>NUCLEOTIDE SEQUENCE</scope>
    <source>
        <strain evidence="6">Gambia15-2214</strain>
    </source>
</reference>
<evidence type="ECO:0000256" key="1">
    <source>
        <dbReference type="ARBA" id="ARBA00004141"/>
    </source>
</evidence>
<protein>
    <submittedName>
        <fullName evidence="6">Energy-coupling factor transporter transmembrane protein EcfT</fullName>
    </submittedName>
</protein>
<evidence type="ECO:0000256" key="2">
    <source>
        <dbReference type="ARBA" id="ARBA00022692"/>
    </source>
</evidence>
<feature type="transmembrane region" description="Helical" evidence="5">
    <location>
        <begin position="65"/>
        <end position="84"/>
    </location>
</feature>
<evidence type="ECO:0000313" key="6">
    <source>
        <dbReference type="EMBL" id="MBU3849872.1"/>
    </source>
</evidence>
<proteinExistence type="predicted"/>
<accession>A0A9E2NYR7</accession>
<feature type="transmembrane region" description="Helical" evidence="5">
    <location>
        <begin position="241"/>
        <end position="265"/>
    </location>
</feature>
<feature type="transmembrane region" description="Helical" evidence="5">
    <location>
        <begin position="113"/>
        <end position="134"/>
    </location>
</feature>
<evidence type="ECO:0000256" key="4">
    <source>
        <dbReference type="ARBA" id="ARBA00023136"/>
    </source>
</evidence>
<sequence length="275" mass="31168">MVNLFNYIERDSPIHRLTGASKLVGLLMWSLAAMTAFHTPLLVILTFAAFLLFRISRIKLKEISFMLKFTFVFMILNNLLIFLFSPQHAVSIYGTKTVLFEIAGPYVVTAEQLFYHLNVALKYTCTIPVVLLFVSTTNPSEFAASLNRIGVSYRISYAVSIALRYIPDIQREYYDISQSQQARGIEMSKKAKFFQRLKNISAILVPLILSSLERIDTISNAMELRGFGKGKKRTWYNARPFSVGDIIAMVVSIGLFVLSVILTLVTGSRFYNPFV</sequence>
<gene>
    <name evidence="6" type="ORF">IAA16_04835</name>
</gene>
<reference evidence="6" key="2">
    <citation type="submission" date="2021-04" db="EMBL/GenBank/DDBJ databases">
        <authorList>
            <person name="Gilroy R."/>
        </authorList>
    </citation>
    <scope>NUCLEOTIDE SEQUENCE</scope>
    <source>
        <strain evidence="6">Gambia15-2214</strain>
    </source>
</reference>
<evidence type="ECO:0000256" key="5">
    <source>
        <dbReference type="SAM" id="Phobius"/>
    </source>
</evidence>
<dbReference type="PANTHER" id="PTHR33514">
    <property type="entry name" value="PROTEIN ABCI12, CHLOROPLASTIC"/>
    <property type="match status" value="1"/>
</dbReference>
<organism evidence="6 7">
    <name type="scientific">Candidatus Treponema excrementipullorum</name>
    <dbReference type="NCBI Taxonomy" id="2838768"/>
    <lineage>
        <taxon>Bacteria</taxon>
        <taxon>Pseudomonadati</taxon>
        <taxon>Spirochaetota</taxon>
        <taxon>Spirochaetia</taxon>
        <taxon>Spirochaetales</taxon>
        <taxon>Treponemataceae</taxon>
        <taxon>Treponema</taxon>
    </lineage>
</organism>
<name>A0A9E2NYR7_9SPIR</name>
<dbReference type="GO" id="GO:0005886">
    <property type="term" value="C:plasma membrane"/>
    <property type="evidence" value="ECO:0007669"/>
    <property type="project" value="TreeGrafter"/>
</dbReference>